<dbReference type="Pfam" id="PF00990">
    <property type="entry name" value="GGDEF"/>
    <property type="match status" value="1"/>
</dbReference>
<dbReference type="Pfam" id="PF00563">
    <property type="entry name" value="EAL"/>
    <property type="match status" value="1"/>
</dbReference>
<dbReference type="InterPro" id="IPR029787">
    <property type="entry name" value="Nucleotide_cyclase"/>
</dbReference>
<feature type="domain" description="EAL" evidence="2">
    <location>
        <begin position="544"/>
        <end position="798"/>
    </location>
</feature>
<dbReference type="SMART" id="SM00086">
    <property type="entry name" value="PAC"/>
    <property type="match status" value="3"/>
</dbReference>
<dbReference type="InterPro" id="IPR000014">
    <property type="entry name" value="PAS"/>
</dbReference>
<dbReference type="Gene3D" id="3.20.20.450">
    <property type="entry name" value="EAL domain"/>
    <property type="match status" value="1"/>
</dbReference>
<evidence type="ECO:0000259" key="1">
    <source>
        <dbReference type="PROSITE" id="PS50112"/>
    </source>
</evidence>
<dbReference type="CDD" id="cd00130">
    <property type="entry name" value="PAS"/>
    <property type="match status" value="2"/>
</dbReference>
<dbReference type="CDD" id="cd01949">
    <property type="entry name" value="GGDEF"/>
    <property type="match status" value="1"/>
</dbReference>
<dbReference type="SUPFAM" id="SSF141868">
    <property type="entry name" value="EAL domain-like"/>
    <property type="match status" value="1"/>
</dbReference>
<dbReference type="SMART" id="SM00267">
    <property type="entry name" value="GGDEF"/>
    <property type="match status" value="1"/>
</dbReference>
<dbReference type="SUPFAM" id="SSF55785">
    <property type="entry name" value="PYP-like sensor domain (PAS domain)"/>
    <property type="match status" value="3"/>
</dbReference>
<name>A0ABZ0I276_9GAMM</name>
<dbReference type="SUPFAM" id="SSF55073">
    <property type="entry name" value="Nucleotide cyclase"/>
    <property type="match status" value="1"/>
</dbReference>
<dbReference type="Proteomes" id="UP001626537">
    <property type="component" value="Chromosome"/>
</dbReference>
<gene>
    <name evidence="4" type="ORF">R0135_00160</name>
</gene>
<dbReference type="SMART" id="SM00052">
    <property type="entry name" value="EAL"/>
    <property type="match status" value="1"/>
</dbReference>
<dbReference type="InterPro" id="IPR035919">
    <property type="entry name" value="EAL_sf"/>
</dbReference>
<dbReference type="InterPro" id="IPR035965">
    <property type="entry name" value="PAS-like_dom_sf"/>
</dbReference>
<dbReference type="RefSeq" id="WP_407348240.1">
    <property type="nucleotide sequence ID" value="NZ_CP136864.1"/>
</dbReference>
<dbReference type="InterPro" id="IPR043128">
    <property type="entry name" value="Rev_trsase/Diguanyl_cyclase"/>
</dbReference>
<evidence type="ECO:0000313" key="4">
    <source>
        <dbReference type="EMBL" id="WOJ93597.1"/>
    </source>
</evidence>
<dbReference type="SMART" id="SM00091">
    <property type="entry name" value="PAS"/>
    <property type="match status" value="3"/>
</dbReference>
<dbReference type="Gene3D" id="3.30.70.270">
    <property type="match status" value="1"/>
</dbReference>
<dbReference type="InterPro" id="IPR052155">
    <property type="entry name" value="Biofilm_reg_signaling"/>
</dbReference>
<reference evidence="4 5" key="1">
    <citation type="submission" date="2023-10" db="EMBL/GenBank/DDBJ databases">
        <title>Two novel species belonging to the OM43/NOR5 clade.</title>
        <authorList>
            <person name="Park M."/>
        </authorList>
    </citation>
    <scope>NUCLEOTIDE SEQUENCE [LARGE SCALE GENOMIC DNA]</scope>
    <source>
        <strain evidence="4 5">IMCC43200</strain>
    </source>
</reference>
<dbReference type="PROSITE" id="PS50887">
    <property type="entry name" value="GGDEF"/>
    <property type="match status" value="1"/>
</dbReference>
<dbReference type="CDD" id="cd01948">
    <property type="entry name" value="EAL"/>
    <property type="match status" value="1"/>
</dbReference>
<dbReference type="InterPro" id="IPR013767">
    <property type="entry name" value="PAS_fold"/>
</dbReference>
<dbReference type="InterPro" id="IPR001633">
    <property type="entry name" value="EAL_dom"/>
</dbReference>
<dbReference type="InterPro" id="IPR013655">
    <property type="entry name" value="PAS_fold_3"/>
</dbReference>
<feature type="domain" description="PAS" evidence="1">
    <location>
        <begin position="130"/>
        <end position="186"/>
    </location>
</feature>
<keyword evidence="5" id="KW-1185">Reference proteome</keyword>
<feature type="domain" description="PAS" evidence="1">
    <location>
        <begin position="255"/>
        <end position="293"/>
    </location>
</feature>
<evidence type="ECO:0000259" key="3">
    <source>
        <dbReference type="PROSITE" id="PS50887"/>
    </source>
</evidence>
<dbReference type="PANTHER" id="PTHR44757">
    <property type="entry name" value="DIGUANYLATE CYCLASE DGCP"/>
    <property type="match status" value="1"/>
</dbReference>
<evidence type="ECO:0000259" key="2">
    <source>
        <dbReference type="PROSITE" id="PS50883"/>
    </source>
</evidence>
<feature type="domain" description="GGDEF" evidence="3">
    <location>
        <begin position="402"/>
        <end position="535"/>
    </location>
</feature>
<dbReference type="PROSITE" id="PS50112">
    <property type="entry name" value="PAS"/>
    <property type="match status" value="2"/>
</dbReference>
<dbReference type="InterPro" id="IPR001610">
    <property type="entry name" value="PAC"/>
</dbReference>
<dbReference type="Pfam" id="PF00989">
    <property type="entry name" value="PAS"/>
    <property type="match status" value="1"/>
</dbReference>
<dbReference type="Pfam" id="PF08447">
    <property type="entry name" value="PAS_3"/>
    <property type="match status" value="1"/>
</dbReference>
<protein>
    <submittedName>
        <fullName evidence="4">EAL domain-containing protein</fullName>
    </submittedName>
</protein>
<dbReference type="InterPro" id="IPR012226">
    <property type="entry name" value="Diguanyl_cyclase/Pdiesterase"/>
</dbReference>
<dbReference type="PIRSF" id="PIRSF005925">
    <property type="entry name" value="Dos"/>
    <property type="match status" value="1"/>
</dbReference>
<sequence length="804" mass="89779">MNNDTPVLPQSEAVFEDAGISTWRWEAESGVFELSDDGIRMLQVRDDELPLSFDTILAQIVNEDLAGFESAMARLMSEPQAGSLHVDFRAKLDSGDQLWFRAVGRSYTDSELAVTHAAGVLIDITAQKNAERYYAIFFQQTNDLHLLATPDGLIKLANTAWLRLLGHTSKELQGRNFLELVHEDDRAATMLEMKKLSHGLQTLYFENRYLHKDGSYRLISWSAANAEKDNIVWGVGRDITQQHAAQSQAFQAAAVFNNSGEGILISDKNGLIRDVNAAFTRITGYQREEAIGQPTNLLRSGRHDADYYKNMWHSLEQDGMWRGEVWNRRKDGAVFPELLTISKIDGESGGYMAIFTDISQIKETERQLQRLAHYDPLTQLPNRYLINERLEQSIRRARRKAESIAICFLDLDGFKNINDSLGHLAGDKLLASTADRLRTLLRDADTVGRIGGDEFLLILEDISSPDDATNIAEKIIGALRKPMSLEGRSVSVSASVGISIYPDDGQTAETLMSNADAAMYSAKEQGRNTFRFYSENLTRKAFQNVLIDSALREAKSRNEFRLAFQPQIDIASNTFLGLEVLLRWHHPTLGTVSPAQFIPQAERTGLIQDIGHWVLEQACIAGCKWLAEGLPFGRLAVNVSAPQFRADDFVDQVQQVLAQTGFPPSRLELELTESVLVHDTDQLIDSMNELRGLGVQFAIDDFGTGYSSLSYLKKMPIDRLKLDKSFVDNINTDDSDRIIAGAVVALGQAMGLEVIAEGIEHEDQASALRDLGCTQFQGFLYGMPMYTSRIEAVLRKEAQRKTAP</sequence>
<dbReference type="PROSITE" id="PS50883">
    <property type="entry name" value="EAL"/>
    <property type="match status" value="1"/>
</dbReference>
<organism evidence="4 5">
    <name type="scientific">Congregibacter variabilis</name>
    <dbReference type="NCBI Taxonomy" id="3081200"/>
    <lineage>
        <taxon>Bacteria</taxon>
        <taxon>Pseudomonadati</taxon>
        <taxon>Pseudomonadota</taxon>
        <taxon>Gammaproteobacteria</taxon>
        <taxon>Cellvibrionales</taxon>
        <taxon>Halieaceae</taxon>
        <taxon>Congregibacter</taxon>
    </lineage>
</organism>
<dbReference type="Gene3D" id="3.30.450.20">
    <property type="entry name" value="PAS domain"/>
    <property type="match status" value="3"/>
</dbReference>
<dbReference type="NCBIfam" id="TIGR00254">
    <property type="entry name" value="GGDEF"/>
    <property type="match status" value="1"/>
</dbReference>
<dbReference type="InterPro" id="IPR000160">
    <property type="entry name" value="GGDEF_dom"/>
</dbReference>
<dbReference type="PANTHER" id="PTHR44757:SF2">
    <property type="entry name" value="BIOFILM ARCHITECTURE MAINTENANCE PROTEIN MBAA"/>
    <property type="match status" value="1"/>
</dbReference>
<dbReference type="EMBL" id="CP136864">
    <property type="protein sequence ID" value="WOJ93597.1"/>
    <property type="molecule type" value="Genomic_DNA"/>
</dbReference>
<accession>A0ABZ0I276</accession>
<dbReference type="NCBIfam" id="TIGR00229">
    <property type="entry name" value="sensory_box"/>
    <property type="match status" value="2"/>
</dbReference>
<evidence type="ECO:0000313" key="5">
    <source>
        <dbReference type="Proteomes" id="UP001626537"/>
    </source>
</evidence>
<proteinExistence type="predicted"/>